<dbReference type="Pfam" id="PF00094">
    <property type="entry name" value="VWD"/>
    <property type="match status" value="3"/>
</dbReference>
<dbReference type="SMART" id="SM00216">
    <property type="entry name" value="VWD"/>
    <property type="match status" value="2"/>
</dbReference>
<name>A0A673N5V4_9TELE</name>
<keyword evidence="3" id="KW-0677">Repeat</keyword>
<dbReference type="PANTHER" id="PTHR11339">
    <property type="entry name" value="EXTRACELLULAR MATRIX GLYCOPROTEIN RELATED"/>
    <property type="match status" value="1"/>
</dbReference>
<dbReference type="Pfam" id="PF25962">
    <property type="entry name" value="TIL_OTOGL_Mucin"/>
    <property type="match status" value="1"/>
</dbReference>
<comment type="subcellular location">
    <subcellularLocation>
        <location evidence="1">Secreted</location>
    </subcellularLocation>
</comment>
<keyword evidence="2" id="KW-0964">Secreted</keyword>
<evidence type="ECO:0000259" key="8">
    <source>
        <dbReference type="SMART" id="SM00832"/>
    </source>
</evidence>
<sequence length="631" mass="69419">GRCSLFSRQHIHTFDGVIYEFPGDCSYMLAGDCQHRSFSILGDFSHGKRKGVTLFLGEFFELLLSVDGTLSQGAESSVFAGEEFGFSIRLDPSHNIQLTLAKQHSNRTCGLCGNYNYLVEHEYTAQEGFLTDDPYDFANSADEPCKRVLPPSQSCNSTGESVKMSRCEAMSSSALYLRCAHLVDVAAFVSVCESDACHCSMGDDCVCQAMLEYARTCASRGITLSNWHVQRQCSPKCPIGMEYSDCTPTCSTSCQNVNIQEVCKEECVDGCNCPAGKVLDGDRCVDVSQCSCTHAGRRYPPASSISQDCNTCVCRHGSWECTNEECPGECLVTGQSHYKTFDNKFFTFSGICQYLLAKDCQSNSFSVIETAQCADDQDAVCTRSITLRFQDLANQTVRLKHGGVVSVDGMDVQMPLINGALRIQTTVFSSVRLRYGDDLYLDWDGRGRVLLRGKVCGLCGNFDGNQNNDLLSSSNQMEVDAADLGNSWKVRPSCADAVPVSSWPSQPELECILTATQNIESCRVLTSTIFRECNSVVDPEPYWDICTHDTCSCPSVGDCACFCNTIAAYAHKCAQKGLVVNWRSNDLWVECEWKYNACGSACPPTCQHPEPLSCPVTCEYLLPGIDFHQQI</sequence>
<reference evidence="9" key="1">
    <citation type="submission" date="2025-08" db="UniProtKB">
        <authorList>
            <consortium name="Ensembl"/>
        </authorList>
    </citation>
    <scope>IDENTIFICATION</scope>
</reference>
<evidence type="ECO:0000256" key="2">
    <source>
        <dbReference type="ARBA" id="ARBA00022525"/>
    </source>
</evidence>
<evidence type="ECO:0000259" key="7">
    <source>
        <dbReference type="SMART" id="SM00216"/>
    </source>
</evidence>
<dbReference type="InterPro" id="IPR036084">
    <property type="entry name" value="Ser_inhib-like_sf"/>
</dbReference>
<dbReference type="InterPro" id="IPR058753">
    <property type="entry name" value="TIL_OTOGL_Mucin"/>
</dbReference>
<dbReference type="Gene3D" id="2.10.25.10">
    <property type="entry name" value="Laminin"/>
    <property type="match status" value="1"/>
</dbReference>
<feature type="domain" description="VWFD" evidence="7">
    <location>
        <begin position="319"/>
        <end position="475"/>
    </location>
</feature>
<dbReference type="AlphaFoldDB" id="A0A673N5V4"/>
<dbReference type="SMART" id="SM00832">
    <property type="entry name" value="C8"/>
    <property type="match status" value="2"/>
</dbReference>
<feature type="domain" description="VWF/SSPO/Zonadhesin-like cysteine-rich" evidence="8">
    <location>
        <begin position="160"/>
        <end position="234"/>
    </location>
</feature>
<dbReference type="InterPro" id="IPR001007">
    <property type="entry name" value="VWF_dom"/>
</dbReference>
<accession>A0A673N5V4</accession>
<feature type="domain" description="VWFC" evidence="6">
    <location>
        <begin position="292"/>
        <end position="360"/>
    </location>
</feature>
<evidence type="ECO:0000256" key="1">
    <source>
        <dbReference type="ARBA" id="ARBA00004613"/>
    </source>
</evidence>
<evidence type="ECO:0000256" key="5">
    <source>
        <dbReference type="ARBA" id="ARBA00023180"/>
    </source>
</evidence>
<keyword evidence="10" id="KW-1185">Reference proteome</keyword>
<evidence type="ECO:0000313" key="10">
    <source>
        <dbReference type="Proteomes" id="UP000472270"/>
    </source>
</evidence>
<dbReference type="InterPro" id="IPR050780">
    <property type="entry name" value="Mucin_vWF_Thrombospondin_sf"/>
</dbReference>
<dbReference type="InterPro" id="IPR001846">
    <property type="entry name" value="VWF_type-D"/>
</dbReference>
<organism evidence="9 10">
    <name type="scientific">Sinocyclocheilus rhinocerous</name>
    <dbReference type="NCBI Taxonomy" id="307959"/>
    <lineage>
        <taxon>Eukaryota</taxon>
        <taxon>Metazoa</taxon>
        <taxon>Chordata</taxon>
        <taxon>Craniata</taxon>
        <taxon>Vertebrata</taxon>
        <taxon>Euteleostomi</taxon>
        <taxon>Actinopterygii</taxon>
        <taxon>Neopterygii</taxon>
        <taxon>Teleostei</taxon>
        <taxon>Ostariophysi</taxon>
        <taxon>Cypriniformes</taxon>
        <taxon>Cyprinidae</taxon>
        <taxon>Cyprininae</taxon>
        <taxon>Sinocyclocheilus</taxon>
    </lineage>
</organism>
<feature type="domain" description="VWF/SSPO/Zonadhesin-like cysteine-rich" evidence="8">
    <location>
        <begin position="515"/>
        <end position="592"/>
    </location>
</feature>
<proteinExistence type="predicted"/>
<dbReference type="Proteomes" id="UP000472270">
    <property type="component" value="Unassembled WGS sequence"/>
</dbReference>
<protein>
    <submittedName>
        <fullName evidence="9">Uncharacterized protein</fullName>
    </submittedName>
</protein>
<evidence type="ECO:0000256" key="4">
    <source>
        <dbReference type="ARBA" id="ARBA00023157"/>
    </source>
</evidence>
<dbReference type="InterPro" id="IPR014853">
    <property type="entry name" value="VWF/SSPO/ZAN-like_Cys-rich_dom"/>
</dbReference>
<keyword evidence="4" id="KW-1015">Disulfide bond</keyword>
<dbReference type="Pfam" id="PF08742">
    <property type="entry name" value="C8"/>
    <property type="match status" value="2"/>
</dbReference>
<dbReference type="FunFam" id="2.10.25.10:FF:000055">
    <property type="entry name" value="alpha-tectorin isoform X1"/>
    <property type="match status" value="1"/>
</dbReference>
<dbReference type="Pfam" id="PF01826">
    <property type="entry name" value="TIL"/>
    <property type="match status" value="1"/>
</dbReference>
<dbReference type="Pfam" id="PF23244">
    <property type="entry name" value="VWF"/>
    <property type="match status" value="1"/>
</dbReference>
<evidence type="ECO:0000256" key="3">
    <source>
        <dbReference type="ARBA" id="ARBA00022737"/>
    </source>
</evidence>
<evidence type="ECO:0000313" key="9">
    <source>
        <dbReference type="Ensembl" id="ENSSRHP00000098629.1"/>
    </source>
</evidence>
<evidence type="ECO:0000259" key="6">
    <source>
        <dbReference type="SMART" id="SM00215"/>
    </source>
</evidence>
<keyword evidence="5" id="KW-0325">Glycoprotein</keyword>
<dbReference type="SUPFAM" id="SSF57567">
    <property type="entry name" value="Serine protease inhibitors"/>
    <property type="match status" value="1"/>
</dbReference>
<feature type="domain" description="VWFD" evidence="7">
    <location>
        <begin position="2"/>
        <end position="128"/>
    </location>
</feature>
<dbReference type="SMART" id="SM00215">
    <property type="entry name" value="VWC_out"/>
    <property type="match status" value="1"/>
</dbReference>
<dbReference type="PANTHER" id="PTHR11339:SF402">
    <property type="entry name" value="VWFD DOMAIN-CONTAINING PROTEIN"/>
    <property type="match status" value="1"/>
</dbReference>
<dbReference type="InterPro" id="IPR002919">
    <property type="entry name" value="TIL_dom"/>
</dbReference>
<reference evidence="9" key="2">
    <citation type="submission" date="2025-09" db="UniProtKB">
        <authorList>
            <consortium name="Ensembl"/>
        </authorList>
    </citation>
    <scope>IDENTIFICATION</scope>
</reference>
<dbReference type="Ensembl" id="ENSSRHT00000101307.1">
    <property type="protein sequence ID" value="ENSSRHP00000098629.1"/>
    <property type="gene ID" value="ENSSRHG00000048434.1"/>
</dbReference>
<dbReference type="CDD" id="cd19941">
    <property type="entry name" value="TIL"/>
    <property type="match status" value="2"/>
</dbReference>